<dbReference type="Pfam" id="PF13472">
    <property type="entry name" value="Lipase_GDSL_2"/>
    <property type="match status" value="1"/>
</dbReference>
<protein>
    <submittedName>
        <fullName evidence="3">Arylesterase</fullName>
    </submittedName>
</protein>
<dbReference type="PROSITE" id="PS51257">
    <property type="entry name" value="PROKAR_LIPOPROTEIN"/>
    <property type="match status" value="1"/>
</dbReference>
<feature type="compositionally biased region" description="Low complexity" evidence="1">
    <location>
        <begin position="32"/>
        <end position="46"/>
    </location>
</feature>
<dbReference type="CDD" id="cd01822">
    <property type="entry name" value="Lysophospholipase_L1_like"/>
    <property type="match status" value="1"/>
</dbReference>
<dbReference type="Proteomes" id="UP000197050">
    <property type="component" value="Chromosome"/>
</dbReference>
<evidence type="ECO:0000256" key="1">
    <source>
        <dbReference type="SAM" id="MobiDB-lite"/>
    </source>
</evidence>
<evidence type="ECO:0000313" key="4">
    <source>
        <dbReference type="Proteomes" id="UP000197050"/>
    </source>
</evidence>
<accession>A0A1Z3UAJ3</accession>
<evidence type="ECO:0000313" key="3">
    <source>
        <dbReference type="EMBL" id="ASE40296.1"/>
    </source>
</evidence>
<reference evidence="4" key="1">
    <citation type="submission" date="2017-06" db="EMBL/GenBank/DDBJ databases">
        <title>FDA dAtabase for Regulatory Grade micrObial Sequences (FDA-ARGOS): Supporting development and validation of Infectious Disease Dx tests.</title>
        <authorList>
            <person name="Minogue T."/>
            <person name="Wolcott M."/>
            <person name="Wasieloski L."/>
            <person name="Aguilar W."/>
            <person name="Moore D."/>
            <person name="Tallon L."/>
            <person name="Sadzewicz L."/>
            <person name="Sengamalay N."/>
            <person name="Ott S."/>
            <person name="Godinez A."/>
            <person name="Nagaraj S."/>
            <person name="Nadendla S."/>
            <person name="Geyer C."/>
            <person name="Sichtig H."/>
        </authorList>
    </citation>
    <scope>NUCLEOTIDE SEQUENCE [LARGE SCALE GENOMIC DNA]</scope>
    <source>
        <strain evidence="4">FDAARGOS_289</strain>
    </source>
</reference>
<proteinExistence type="predicted"/>
<feature type="domain" description="SGNH hydrolase-type esterase" evidence="2">
    <location>
        <begin position="55"/>
        <end position="214"/>
    </location>
</feature>
<dbReference type="InterPro" id="IPR013830">
    <property type="entry name" value="SGNH_hydro"/>
</dbReference>
<dbReference type="Gene3D" id="3.40.50.1110">
    <property type="entry name" value="SGNH hydrolase"/>
    <property type="match status" value="1"/>
</dbReference>
<sequence length="231" mass="23778">MPSIPRRTLLTGGVGLVLAGCSASKEDTSETPAKPSVSPSPTAAPSDGPEKIVTLLGDSITAGFGLPSAEALPVRLEQALRAKGLRVRVRGAGVSGDTTGGGLARVGYSVQDDTDLCVVALGGNDMLQGVDPKTVRANLEAIIASLKARDIPVLLAGMKAPPQYGAYAVEFDRIFADLARKEDVPTYPFLLEGVALDRRYNQPDGIHPNAEGVRIIVDGLAPVVAAALSGG</sequence>
<dbReference type="PANTHER" id="PTHR30383">
    <property type="entry name" value="THIOESTERASE 1/PROTEASE 1/LYSOPHOSPHOLIPASE L1"/>
    <property type="match status" value="1"/>
</dbReference>
<evidence type="ECO:0000259" key="2">
    <source>
        <dbReference type="Pfam" id="PF13472"/>
    </source>
</evidence>
<dbReference type="AlphaFoldDB" id="A0A1Z3UAJ3"/>
<dbReference type="PANTHER" id="PTHR30383:SF24">
    <property type="entry name" value="THIOESTERASE 1_PROTEASE 1_LYSOPHOSPHOLIPASE L1"/>
    <property type="match status" value="1"/>
</dbReference>
<dbReference type="GO" id="GO:0004622">
    <property type="term" value="F:phosphatidylcholine lysophospholipase activity"/>
    <property type="evidence" value="ECO:0007669"/>
    <property type="project" value="TreeGrafter"/>
</dbReference>
<dbReference type="InterPro" id="IPR051532">
    <property type="entry name" value="Ester_Hydrolysis_Enzymes"/>
</dbReference>
<name>A0A1Z3UAJ3_BREVE</name>
<dbReference type="SUPFAM" id="SSF52266">
    <property type="entry name" value="SGNH hydrolase"/>
    <property type="match status" value="1"/>
</dbReference>
<dbReference type="KEGG" id="bvc:CEP68_12735"/>
<feature type="region of interest" description="Disordered" evidence="1">
    <location>
        <begin position="21"/>
        <end position="49"/>
    </location>
</feature>
<dbReference type="InterPro" id="IPR036514">
    <property type="entry name" value="SGNH_hydro_sf"/>
</dbReference>
<dbReference type="EMBL" id="CP022048">
    <property type="protein sequence ID" value="ASE40296.1"/>
    <property type="molecule type" value="Genomic_DNA"/>
</dbReference>
<gene>
    <name evidence="3" type="ORF">CEP68_12735</name>
</gene>
<organism evidence="3 4">
    <name type="scientific">Brevundimonas vesicularis</name>
    <name type="common">Pseudomonas vesicularis</name>
    <dbReference type="NCBI Taxonomy" id="41276"/>
    <lineage>
        <taxon>Bacteria</taxon>
        <taxon>Pseudomonadati</taxon>
        <taxon>Pseudomonadota</taxon>
        <taxon>Alphaproteobacteria</taxon>
        <taxon>Caulobacterales</taxon>
        <taxon>Caulobacteraceae</taxon>
        <taxon>Brevundimonas</taxon>
    </lineage>
</organism>